<evidence type="ECO:0000313" key="2">
    <source>
        <dbReference type="EMBL" id="EFC51426.1"/>
    </source>
</evidence>
<evidence type="ECO:0000313" key="3">
    <source>
        <dbReference type="Proteomes" id="UP000004621"/>
    </source>
</evidence>
<protein>
    <submittedName>
        <fullName evidence="2">Uncharacterized protein</fullName>
    </submittedName>
</protein>
<comment type="caution">
    <text evidence="2">The sequence shown here is derived from an EMBL/GenBank/DDBJ whole genome shotgun (WGS) entry which is preliminary data.</text>
</comment>
<sequence length="144" mass="16474">MKNWLIEKLGGVPKPIYDNLVGRYFYKSGELATEKEKVISLKAEKAEMEEAGKAMSERISELVDKLNEERKVSNGLMAKGTALGIKVSELQDELERKDKELSETKVQLLDVLRNKPDSALRSEIARLKVELELLKRNKFKRGRK</sequence>
<dbReference type="RefSeq" id="WP_004520699.1">
    <property type="nucleotide sequence ID" value="NZ_ACEO02000011.1"/>
</dbReference>
<accession>A0A9W5MYN0</accession>
<organism evidence="2 3">
    <name type="scientific">Neisseria subflava NJ9703</name>
    <dbReference type="NCBI Taxonomy" id="546268"/>
    <lineage>
        <taxon>Bacteria</taxon>
        <taxon>Pseudomonadati</taxon>
        <taxon>Pseudomonadota</taxon>
        <taxon>Betaproteobacteria</taxon>
        <taxon>Neisseriales</taxon>
        <taxon>Neisseriaceae</taxon>
        <taxon>Neisseria</taxon>
    </lineage>
</organism>
<dbReference type="Proteomes" id="UP000004621">
    <property type="component" value="Unassembled WGS sequence"/>
</dbReference>
<keyword evidence="1" id="KW-0175">Coiled coil</keyword>
<name>A0A9W5MYN0_NEISU</name>
<reference evidence="2 3" key="1">
    <citation type="submission" date="2010-01" db="EMBL/GenBank/DDBJ databases">
        <authorList>
            <person name="Weinstock G."/>
            <person name="Sodergren E."/>
            <person name="Clifton S."/>
            <person name="Fulton L."/>
            <person name="Fulton B."/>
            <person name="Courtney L."/>
            <person name="Fronick C."/>
            <person name="Harrison M."/>
            <person name="Strong C."/>
            <person name="Farmer C."/>
            <person name="Delahaunty K."/>
            <person name="Markovic C."/>
            <person name="Hall O."/>
            <person name="Minx P."/>
            <person name="Tomlinson C."/>
            <person name="Mitreva M."/>
            <person name="Nelson J."/>
            <person name="Hou S."/>
            <person name="Wollam A."/>
            <person name="Pepin K.H."/>
            <person name="Johnson M."/>
            <person name="Bhonagiri V."/>
            <person name="Nash W.E."/>
            <person name="Warren W."/>
            <person name="Chinwalla A."/>
            <person name="Mardis E.R."/>
            <person name="Wilson R.K."/>
        </authorList>
    </citation>
    <scope>NUCLEOTIDE SEQUENCE [LARGE SCALE GENOMIC DNA]</scope>
    <source>
        <strain evidence="2 3">NJ9703</strain>
    </source>
</reference>
<evidence type="ECO:0000256" key="1">
    <source>
        <dbReference type="SAM" id="Coils"/>
    </source>
</evidence>
<proteinExistence type="predicted"/>
<feature type="coiled-coil region" evidence="1">
    <location>
        <begin position="87"/>
        <end position="137"/>
    </location>
</feature>
<dbReference type="AlphaFoldDB" id="A0A9W5MYN0"/>
<dbReference type="EMBL" id="ACEO02000011">
    <property type="protein sequence ID" value="EFC51426.1"/>
    <property type="molecule type" value="Genomic_DNA"/>
</dbReference>
<gene>
    <name evidence="2" type="ORF">NEISUBOT_05153</name>
</gene>